<comment type="similarity">
    <text evidence="1">Belongs to the PrpD family.</text>
</comment>
<evidence type="ECO:0000313" key="4">
    <source>
        <dbReference type="EMBL" id="MBB4286287.1"/>
    </source>
</evidence>
<dbReference type="Gene3D" id="1.10.4100.10">
    <property type="entry name" value="2-methylcitrate dehydratase PrpD"/>
    <property type="match status" value="1"/>
</dbReference>
<organism evidence="4 5">
    <name type="scientific">Roseospira goensis</name>
    <dbReference type="NCBI Taxonomy" id="391922"/>
    <lineage>
        <taxon>Bacteria</taxon>
        <taxon>Pseudomonadati</taxon>
        <taxon>Pseudomonadota</taxon>
        <taxon>Alphaproteobacteria</taxon>
        <taxon>Rhodospirillales</taxon>
        <taxon>Rhodospirillaceae</taxon>
        <taxon>Roseospira</taxon>
    </lineage>
</organism>
<dbReference type="InterPro" id="IPR042183">
    <property type="entry name" value="MmgE/PrpD_sf_1"/>
</dbReference>
<protein>
    <submittedName>
        <fullName evidence="4">2-methylcitrate dehydratase PrpD</fullName>
    </submittedName>
</protein>
<reference evidence="4 5" key="1">
    <citation type="submission" date="2020-08" db="EMBL/GenBank/DDBJ databases">
        <title>Genome sequencing of Purple Non-Sulfur Bacteria from various extreme environments.</title>
        <authorList>
            <person name="Mayer M."/>
        </authorList>
    </citation>
    <scope>NUCLEOTIDE SEQUENCE [LARGE SCALE GENOMIC DNA]</scope>
    <source>
        <strain evidence="4 5">JA135</strain>
    </source>
</reference>
<dbReference type="InterPro" id="IPR045336">
    <property type="entry name" value="MmgE_PrpD_N"/>
</dbReference>
<dbReference type="InterPro" id="IPR042188">
    <property type="entry name" value="MmgE/PrpD_sf_2"/>
</dbReference>
<sequence length="447" mass="46258">MTHPERLAPPEGSDLTALAAFASALFDGETAVPDAVRDQARAVITDTVAAVLAGRTLPEVAALRDRLGADGALAPVLVDGTAGVALELDEGCAPSRGHPGVHVVPAALRAAARRGSSGEAVLRAVIAGYEVAARLGHATTFRPLVHPHGTWGVCGAAAAVGLLSGLRGDRLANALGIAGALAMATHYRTVYAGATARNLWSGLGNMAGVLAVEAAAAGFTGALDSPAGTLGDSLGTAYDPARATADLGTRWFLLENYFKQYPCCRHAHVAIDAYRAALAEAAVPADRLRTVTVHTYQRAADAVGRIVRPETPLQAKFSLPFMLAAVTEDGGLVRESFEPPHLERLARLPLAARVRVVADEALTARLPERGATVVLERDDGVAVRITRIGSHGDPGDPLTAAERTEKFNGLVAPVLGAAAAERLHATLQDLDRLDRVPPVLDSVAGDA</sequence>
<gene>
    <name evidence="4" type="ORF">GGD88_002014</name>
</gene>
<evidence type="ECO:0000259" key="2">
    <source>
        <dbReference type="Pfam" id="PF03972"/>
    </source>
</evidence>
<feature type="domain" description="MmgE/PrpD N-terminal" evidence="2">
    <location>
        <begin position="77"/>
        <end position="228"/>
    </location>
</feature>
<evidence type="ECO:0000256" key="1">
    <source>
        <dbReference type="ARBA" id="ARBA00006174"/>
    </source>
</evidence>
<dbReference type="InterPro" id="IPR036148">
    <property type="entry name" value="MmgE/PrpD_sf"/>
</dbReference>
<dbReference type="AlphaFoldDB" id="A0A7W6S147"/>
<proteinExistence type="inferred from homology"/>
<evidence type="ECO:0000259" key="3">
    <source>
        <dbReference type="Pfam" id="PF19305"/>
    </source>
</evidence>
<dbReference type="Pfam" id="PF19305">
    <property type="entry name" value="MmgE_PrpD_C"/>
    <property type="match status" value="1"/>
</dbReference>
<comment type="caution">
    <text evidence="4">The sequence shown here is derived from an EMBL/GenBank/DDBJ whole genome shotgun (WGS) entry which is preliminary data.</text>
</comment>
<evidence type="ECO:0000313" key="5">
    <source>
        <dbReference type="Proteomes" id="UP000555728"/>
    </source>
</evidence>
<dbReference type="EMBL" id="JACIGI010000014">
    <property type="protein sequence ID" value="MBB4286287.1"/>
    <property type="molecule type" value="Genomic_DNA"/>
</dbReference>
<dbReference type="InterPro" id="IPR005656">
    <property type="entry name" value="MmgE_PrpD"/>
</dbReference>
<keyword evidence="5" id="KW-1185">Reference proteome</keyword>
<dbReference type="GO" id="GO:0016829">
    <property type="term" value="F:lyase activity"/>
    <property type="evidence" value="ECO:0007669"/>
    <property type="project" value="InterPro"/>
</dbReference>
<dbReference type="InterPro" id="IPR045337">
    <property type="entry name" value="MmgE_PrpD_C"/>
</dbReference>
<dbReference type="PANTHER" id="PTHR16943:SF8">
    <property type="entry name" value="2-METHYLCITRATE DEHYDRATASE"/>
    <property type="match status" value="1"/>
</dbReference>
<name>A0A7W6S147_9PROT</name>
<accession>A0A7W6S147</accession>
<feature type="domain" description="MmgE/PrpD C-terminal" evidence="3">
    <location>
        <begin position="261"/>
        <end position="430"/>
    </location>
</feature>
<dbReference type="Proteomes" id="UP000555728">
    <property type="component" value="Unassembled WGS sequence"/>
</dbReference>
<dbReference type="RefSeq" id="WP_184434968.1">
    <property type="nucleotide sequence ID" value="NZ_JACIGI010000014.1"/>
</dbReference>
<dbReference type="SUPFAM" id="SSF103378">
    <property type="entry name" value="2-methylcitrate dehydratase PrpD"/>
    <property type="match status" value="1"/>
</dbReference>
<dbReference type="Pfam" id="PF03972">
    <property type="entry name" value="MmgE_PrpD_N"/>
    <property type="match status" value="1"/>
</dbReference>
<dbReference type="PANTHER" id="PTHR16943">
    <property type="entry name" value="2-METHYLCITRATE DEHYDRATASE-RELATED"/>
    <property type="match status" value="1"/>
</dbReference>
<dbReference type="Gene3D" id="3.30.1330.120">
    <property type="entry name" value="2-methylcitrate dehydratase PrpD"/>
    <property type="match status" value="1"/>
</dbReference>